<dbReference type="OrthoDB" id="2657408at2"/>
<sequence length="785" mass="87072">MLGSVLDPLTSGVVKADNRGNEKFDVLQGIPTSESLYTNVFAFNYLYKQNWVQMSGKITYSCSVTVTYTRQWQESQPDICFSSDEGGTVCVPQPPRIRQDSQNKPYHFTIERSYSYWQINNLELYSINRAVVSNYALPGGSVTMIPAEYTPPTLQSHHDANVNNHVYPAASPTITYSPPVVQGGLDFPPSLPDDTGILKGMAERTPDPQVKNDLVKFNGSSTMSDALTTRDGSIPRNIPSPTTIGQNVLYKSGNIISKSLVNRANTPSAGTIYYDLLSGNVGGGSNLSFPIQGINTVTVHTPVVNYATVSDDQTHNQKTNPTAGRSAIILDRPFSVTIPTSGQHRSIPGYGNRDYGKYIKDKQIWFPFDVYTADKSTFIPKETWTSIPVSQERTTFFLPVWVDEGNYEVLFRTFAENSPSSGFTAQMNANLDLTNHVATQVVPVEVIGRLYDFKITDIADYNWEKVFRTQHGSSTPTGTKYWVGTNGIDGSPRGNSFPFVLPIRQGSNPLPGMMNIAVKTGYHFKFEVTTKGNMFGSQDGIRMTPTFTFVDKTGSNRQPVDLYYHTNDQKFVRIGSSDDLERRYVTLDARLRNVPQQELTDTAASLWSLSGNTGSTRESYIDKYLKNAKKPTYVGGYDVLILPPPLRTFIGSMSVPTGVSAARANASVQLWRGEYSLPAAPYVVPKGIDLAVYGKSHQLDDNAPVFLKNGYIIVNFNIETIRNQDLDHPNLQYIHAPLSNQWQMEGFQRSFTDPYGVSFQVQDGDVIFYNADQSSYDDFGAGGTH</sequence>
<gene>
    <name evidence="2" type="ORF">B5M42_15045</name>
</gene>
<evidence type="ECO:0000313" key="2">
    <source>
        <dbReference type="EMBL" id="TFE86401.1"/>
    </source>
</evidence>
<feature type="domain" description="DUF5704" evidence="1">
    <location>
        <begin position="24"/>
        <end position="213"/>
    </location>
</feature>
<comment type="caution">
    <text evidence="2">The sequence shown here is derived from an EMBL/GenBank/DDBJ whole genome shotgun (WGS) entry which is preliminary data.</text>
</comment>
<dbReference type="Pfam" id="PF18964">
    <property type="entry name" value="DUF5704"/>
    <property type="match status" value="1"/>
</dbReference>
<evidence type="ECO:0000259" key="1">
    <source>
        <dbReference type="Pfam" id="PF18964"/>
    </source>
</evidence>
<keyword evidence="3" id="KW-1185">Reference proteome</keyword>
<evidence type="ECO:0000313" key="3">
    <source>
        <dbReference type="Proteomes" id="UP000298246"/>
    </source>
</evidence>
<organism evidence="2 3">
    <name type="scientific">Paenibacillus athensensis</name>
    <dbReference type="NCBI Taxonomy" id="1967502"/>
    <lineage>
        <taxon>Bacteria</taxon>
        <taxon>Bacillati</taxon>
        <taxon>Bacillota</taxon>
        <taxon>Bacilli</taxon>
        <taxon>Bacillales</taxon>
        <taxon>Paenibacillaceae</taxon>
        <taxon>Paenibacillus</taxon>
    </lineage>
</organism>
<dbReference type="Proteomes" id="UP000298246">
    <property type="component" value="Unassembled WGS sequence"/>
</dbReference>
<dbReference type="EMBL" id="MYFO01000019">
    <property type="protein sequence ID" value="TFE86401.1"/>
    <property type="molecule type" value="Genomic_DNA"/>
</dbReference>
<reference evidence="2 3" key="1">
    <citation type="submission" date="2017-03" db="EMBL/GenBank/DDBJ databases">
        <title>Isolation of Levoglucosan Utilizing Bacteria.</title>
        <authorList>
            <person name="Arya A.S."/>
        </authorList>
    </citation>
    <scope>NUCLEOTIDE SEQUENCE [LARGE SCALE GENOMIC DNA]</scope>
    <source>
        <strain evidence="2 3">MEC069</strain>
    </source>
</reference>
<dbReference type="AlphaFoldDB" id="A0A4Y8PZY3"/>
<dbReference type="InterPro" id="IPR043759">
    <property type="entry name" value="DUF5704"/>
</dbReference>
<name>A0A4Y8PZY3_9BACL</name>
<protein>
    <recommendedName>
        <fullName evidence="1">DUF5704 domain-containing protein</fullName>
    </recommendedName>
</protein>
<accession>A0A4Y8PZY3</accession>
<proteinExistence type="predicted"/>